<dbReference type="AlphaFoldDB" id="A0A444SB74"/>
<evidence type="ECO:0000313" key="2">
    <source>
        <dbReference type="EMBL" id="RXG50694.1"/>
    </source>
</evidence>
<comment type="caution">
    <text evidence="2">The sequence shown here is derived from an EMBL/GenBank/DDBJ whole genome shotgun (WGS) entry which is preliminary data.</text>
</comment>
<dbReference type="Pfam" id="PF01048">
    <property type="entry name" value="PNP_UDP_1"/>
    <property type="match status" value="1"/>
</dbReference>
<feature type="domain" description="Nucleoside phosphorylase" evidence="1">
    <location>
        <begin position="14"/>
        <end position="312"/>
    </location>
</feature>
<sequence length="327" mass="35562">MEPVRPCSRRDFEVAIICALTKEADPVDALFDNYWDEVAGPPYDKAPGDVNTYRTGSIGRHNVVLVYMPGMGKTTAAIVAVNCRMSYPNIKLALVVGICGVVPFDPVSKAEIVLGDVIISHGVSQYDLGRRHVDGEAVRKDALADPLGGPSSEIRALLARLNGPRGQKMLQAGIQSHLRLLQRDPDLSAEYPGAGRDELYESAYEHIRAREYCRDCGCTGNVIPRRRLGQGAHPPAVHFGLLASGDTVMRSGKHRDQFARERGIVGFEMEGAGVRNVLPCVVIKGACDYADSHKTKEWQTYAAATAAACMKEFLCHWDPPSSSQSVA</sequence>
<protein>
    <recommendedName>
        <fullName evidence="1">Nucleoside phosphorylase domain-containing protein</fullName>
    </recommendedName>
</protein>
<proteinExistence type="predicted"/>
<dbReference type="GO" id="GO:0003824">
    <property type="term" value="F:catalytic activity"/>
    <property type="evidence" value="ECO:0007669"/>
    <property type="project" value="InterPro"/>
</dbReference>
<name>A0A444SB74_VERDA</name>
<dbReference type="Proteomes" id="UP000288725">
    <property type="component" value="Chromosome 5"/>
</dbReference>
<accession>A0A444SB74</accession>
<organism evidence="2 3">
    <name type="scientific">Verticillium dahliae</name>
    <name type="common">Verticillium wilt</name>
    <dbReference type="NCBI Taxonomy" id="27337"/>
    <lineage>
        <taxon>Eukaryota</taxon>
        <taxon>Fungi</taxon>
        <taxon>Dikarya</taxon>
        <taxon>Ascomycota</taxon>
        <taxon>Pezizomycotina</taxon>
        <taxon>Sordariomycetes</taxon>
        <taxon>Hypocreomycetidae</taxon>
        <taxon>Glomerellales</taxon>
        <taxon>Plectosphaerellaceae</taxon>
        <taxon>Verticillium</taxon>
    </lineage>
</organism>
<reference evidence="2 3" key="1">
    <citation type="submission" date="2018-12" db="EMBL/GenBank/DDBJ databases">
        <title>Genome of Verticillium dahliae isolate Getta Getta.</title>
        <authorList>
            <person name="Gardiner D.M."/>
        </authorList>
    </citation>
    <scope>NUCLEOTIDE SEQUENCE [LARGE SCALE GENOMIC DNA]</scope>
    <source>
        <strain evidence="2 3">Getta Getta</strain>
    </source>
</reference>
<evidence type="ECO:0000313" key="3">
    <source>
        <dbReference type="Proteomes" id="UP000288725"/>
    </source>
</evidence>
<dbReference type="InterPro" id="IPR035994">
    <property type="entry name" value="Nucleoside_phosphorylase_sf"/>
</dbReference>
<dbReference type="InterPro" id="IPR000845">
    <property type="entry name" value="Nucleoside_phosphorylase_d"/>
</dbReference>
<dbReference type="EMBL" id="RSDZ01000004">
    <property type="protein sequence ID" value="RXG50694.1"/>
    <property type="molecule type" value="Genomic_DNA"/>
</dbReference>
<dbReference type="InterPro" id="IPR053137">
    <property type="entry name" value="NLR-like"/>
</dbReference>
<evidence type="ECO:0000259" key="1">
    <source>
        <dbReference type="Pfam" id="PF01048"/>
    </source>
</evidence>
<gene>
    <name evidence="2" type="ORF">VDGE_30660</name>
</gene>
<dbReference type="GO" id="GO:0009116">
    <property type="term" value="P:nucleoside metabolic process"/>
    <property type="evidence" value="ECO:0007669"/>
    <property type="project" value="InterPro"/>
</dbReference>
<dbReference type="PANTHER" id="PTHR46082:SF6">
    <property type="entry name" value="AAA+ ATPASE DOMAIN-CONTAINING PROTEIN-RELATED"/>
    <property type="match status" value="1"/>
</dbReference>
<dbReference type="Gene3D" id="3.40.50.1580">
    <property type="entry name" value="Nucleoside phosphorylase domain"/>
    <property type="match status" value="1"/>
</dbReference>
<dbReference type="PANTHER" id="PTHR46082">
    <property type="entry name" value="ATP/GTP-BINDING PROTEIN-RELATED"/>
    <property type="match status" value="1"/>
</dbReference>
<dbReference type="SUPFAM" id="SSF53167">
    <property type="entry name" value="Purine and uridine phosphorylases"/>
    <property type="match status" value="1"/>
</dbReference>